<keyword evidence="3" id="KW-1185">Reference proteome</keyword>
<evidence type="ECO:0000313" key="2">
    <source>
        <dbReference type="EMBL" id="CAH2274650.1"/>
    </source>
</evidence>
<sequence length="66" mass="7373">SGKLRLCTSATCLLHVYPLASLDAQSPSLLSIVAAILNGPFTYFSRCFFSWLRNTQRYSARSSDLR</sequence>
<protein>
    <submittedName>
        <fullName evidence="2">Uncharacterized protein</fullName>
    </submittedName>
</protein>
<feature type="non-terminal residue" evidence="2">
    <location>
        <position position="66"/>
    </location>
</feature>
<keyword evidence="1" id="KW-0812">Transmembrane</keyword>
<name>A0AAD1RMR3_PELCU</name>
<accession>A0AAD1RMR3</accession>
<feature type="non-terminal residue" evidence="2">
    <location>
        <position position="1"/>
    </location>
</feature>
<evidence type="ECO:0000256" key="1">
    <source>
        <dbReference type="SAM" id="Phobius"/>
    </source>
</evidence>
<evidence type="ECO:0000313" key="3">
    <source>
        <dbReference type="Proteomes" id="UP001295444"/>
    </source>
</evidence>
<proteinExistence type="predicted"/>
<reference evidence="2" key="1">
    <citation type="submission" date="2022-03" db="EMBL/GenBank/DDBJ databases">
        <authorList>
            <person name="Alioto T."/>
            <person name="Alioto T."/>
            <person name="Gomez Garrido J."/>
        </authorList>
    </citation>
    <scope>NUCLEOTIDE SEQUENCE</scope>
</reference>
<dbReference type="EMBL" id="OW240914">
    <property type="protein sequence ID" value="CAH2274650.1"/>
    <property type="molecule type" value="Genomic_DNA"/>
</dbReference>
<organism evidence="2 3">
    <name type="scientific">Pelobates cultripes</name>
    <name type="common">Western spadefoot toad</name>
    <dbReference type="NCBI Taxonomy" id="61616"/>
    <lineage>
        <taxon>Eukaryota</taxon>
        <taxon>Metazoa</taxon>
        <taxon>Chordata</taxon>
        <taxon>Craniata</taxon>
        <taxon>Vertebrata</taxon>
        <taxon>Euteleostomi</taxon>
        <taxon>Amphibia</taxon>
        <taxon>Batrachia</taxon>
        <taxon>Anura</taxon>
        <taxon>Pelobatoidea</taxon>
        <taxon>Pelobatidae</taxon>
        <taxon>Pelobates</taxon>
    </lineage>
</organism>
<dbReference type="Proteomes" id="UP001295444">
    <property type="component" value="Chromosome 03"/>
</dbReference>
<feature type="transmembrane region" description="Helical" evidence="1">
    <location>
        <begin position="32"/>
        <end position="52"/>
    </location>
</feature>
<keyword evidence="1" id="KW-0472">Membrane</keyword>
<keyword evidence="1" id="KW-1133">Transmembrane helix</keyword>
<gene>
    <name evidence="2" type="ORF">PECUL_23A013183</name>
</gene>
<dbReference type="AlphaFoldDB" id="A0AAD1RMR3"/>